<keyword evidence="3" id="KW-1185">Reference proteome</keyword>
<feature type="region of interest" description="Disordered" evidence="1">
    <location>
        <begin position="67"/>
        <end position="89"/>
    </location>
</feature>
<dbReference type="AlphaFoldDB" id="A0AAV4J697"/>
<organism evidence="2 3">
    <name type="scientific">Elysia marginata</name>
    <dbReference type="NCBI Taxonomy" id="1093978"/>
    <lineage>
        <taxon>Eukaryota</taxon>
        <taxon>Metazoa</taxon>
        <taxon>Spiralia</taxon>
        <taxon>Lophotrochozoa</taxon>
        <taxon>Mollusca</taxon>
        <taxon>Gastropoda</taxon>
        <taxon>Heterobranchia</taxon>
        <taxon>Euthyneura</taxon>
        <taxon>Panpulmonata</taxon>
        <taxon>Sacoglossa</taxon>
        <taxon>Placobranchoidea</taxon>
        <taxon>Plakobranchidae</taxon>
        <taxon>Elysia</taxon>
    </lineage>
</organism>
<reference evidence="2 3" key="1">
    <citation type="journal article" date="2021" name="Elife">
        <title>Chloroplast acquisition without the gene transfer in kleptoplastic sea slugs, Plakobranchus ocellatus.</title>
        <authorList>
            <person name="Maeda T."/>
            <person name="Takahashi S."/>
            <person name="Yoshida T."/>
            <person name="Shimamura S."/>
            <person name="Takaki Y."/>
            <person name="Nagai Y."/>
            <person name="Toyoda A."/>
            <person name="Suzuki Y."/>
            <person name="Arimoto A."/>
            <person name="Ishii H."/>
            <person name="Satoh N."/>
            <person name="Nishiyama T."/>
            <person name="Hasebe M."/>
            <person name="Maruyama T."/>
            <person name="Minagawa J."/>
            <person name="Obokata J."/>
            <person name="Shigenobu S."/>
        </authorList>
    </citation>
    <scope>NUCLEOTIDE SEQUENCE [LARGE SCALE GENOMIC DNA]</scope>
</reference>
<gene>
    <name evidence="2" type="ORF">ElyMa_006787200</name>
</gene>
<evidence type="ECO:0000313" key="2">
    <source>
        <dbReference type="EMBL" id="GFS16116.1"/>
    </source>
</evidence>
<name>A0AAV4J697_9GAST</name>
<accession>A0AAV4J697</accession>
<protein>
    <submittedName>
        <fullName evidence="2">Uncharacterized protein</fullName>
    </submittedName>
</protein>
<sequence length="89" mass="9829">MILRGLGLYLMINLRDPTFMMMVLKDLSFDDDSEMSESSYFCPAEYNSNEKGPIAGLGVGGQCPRQQGRVHDCQDNRNSGDIHRAGGIS</sequence>
<dbReference type="Proteomes" id="UP000762676">
    <property type="component" value="Unassembled WGS sequence"/>
</dbReference>
<proteinExistence type="predicted"/>
<evidence type="ECO:0000256" key="1">
    <source>
        <dbReference type="SAM" id="MobiDB-lite"/>
    </source>
</evidence>
<comment type="caution">
    <text evidence="2">The sequence shown here is derived from an EMBL/GenBank/DDBJ whole genome shotgun (WGS) entry which is preliminary data.</text>
</comment>
<feature type="compositionally biased region" description="Basic and acidic residues" evidence="1">
    <location>
        <begin position="69"/>
        <end position="89"/>
    </location>
</feature>
<dbReference type="EMBL" id="BMAT01013602">
    <property type="protein sequence ID" value="GFS16116.1"/>
    <property type="molecule type" value="Genomic_DNA"/>
</dbReference>
<evidence type="ECO:0000313" key="3">
    <source>
        <dbReference type="Proteomes" id="UP000762676"/>
    </source>
</evidence>